<dbReference type="EC" id="1.1.1.193" evidence="14"/>
<keyword evidence="9 14" id="KW-0521">NADP</keyword>
<evidence type="ECO:0000313" key="20">
    <source>
        <dbReference type="Proteomes" id="UP000306985"/>
    </source>
</evidence>
<evidence type="ECO:0000256" key="11">
    <source>
        <dbReference type="ARBA" id="ARBA00023268"/>
    </source>
</evidence>
<evidence type="ECO:0000256" key="5">
    <source>
        <dbReference type="ARBA" id="ARBA00007417"/>
    </source>
</evidence>
<evidence type="ECO:0000256" key="4">
    <source>
        <dbReference type="ARBA" id="ARBA00005259"/>
    </source>
</evidence>
<accession>A0A4U6QFM7</accession>
<evidence type="ECO:0000256" key="6">
    <source>
        <dbReference type="ARBA" id="ARBA00022619"/>
    </source>
</evidence>
<comment type="pathway">
    <text evidence="3 14">Cofactor biosynthesis; riboflavin biosynthesis; 5-amino-6-(D-ribitylamino)uracil from GTP: step 3/4.</text>
</comment>
<proteinExistence type="inferred from homology"/>
<evidence type="ECO:0000256" key="15">
    <source>
        <dbReference type="PIRSR" id="PIRSR006769-1"/>
    </source>
</evidence>
<dbReference type="InterPro" id="IPR011549">
    <property type="entry name" value="RibD_C"/>
</dbReference>
<dbReference type="AlphaFoldDB" id="A0A4U6QFM7"/>
<protein>
    <recommendedName>
        <fullName evidence="14">Riboflavin biosynthesis protein RibD</fullName>
    </recommendedName>
    <domain>
        <recommendedName>
            <fullName evidence="14">Diaminohydroxyphosphoribosylaminopyrimidine deaminase</fullName>
            <shortName evidence="14">DRAP deaminase</shortName>
            <ecNumber evidence="14">3.5.4.26</ecNumber>
        </recommendedName>
        <alternativeName>
            <fullName evidence="14">Riboflavin-specific deaminase</fullName>
        </alternativeName>
    </domain>
    <domain>
        <recommendedName>
            <fullName evidence="14">5-amino-6-(5-phosphoribosylamino)uracil reductase</fullName>
            <ecNumber evidence="14">1.1.1.193</ecNumber>
        </recommendedName>
        <alternativeName>
            <fullName evidence="14">HTP reductase</fullName>
        </alternativeName>
    </domain>
</protein>
<evidence type="ECO:0000256" key="16">
    <source>
        <dbReference type="PIRSR" id="PIRSR006769-2"/>
    </source>
</evidence>
<dbReference type="Gene3D" id="3.40.140.10">
    <property type="entry name" value="Cytidine Deaminase, domain 2"/>
    <property type="match status" value="1"/>
</dbReference>
<feature type="binding site" evidence="17">
    <location>
        <position position="48"/>
    </location>
    <ligand>
        <name>Zn(2+)</name>
        <dbReference type="ChEBI" id="CHEBI:29105"/>
        <note>catalytic</note>
    </ligand>
</feature>
<dbReference type="GO" id="GO:0008703">
    <property type="term" value="F:5-amino-6-(5-phosphoribosylamino)uracil reductase activity"/>
    <property type="evidence" value="ECO:0007669"/>
    <property type="project" value="UniProtKB-EC"/>
</dbReference>
<keyword evidence="8 14" id="KW-0862">Zinc</keyword>
<dbReference type="GO" id="GO:0050661">
    <property type="term" value="F:NADP binding"/>
    <property type="evidence" value="ECO:0007669"/>
    <property type="project" value="InterPro"/>
</dbReference>
<dbReference type="NCBIfam" id="TIGR00227">
    <property type="entry name" value="ribD_Cterm"/>
    <property type="match status" value="1"/>
</dbReference>
<dbReference type="InterPro" id="IPR004794">
    <property type="entry name" value="Eubact_RibD"/>
</dbReference>
<dbReference type="SUPFAM" id="SSF53597">
    <property type="entry name" value="Dihydrofolate reductase-like"/>
    <property type="match status" value="1"/>
</dbReference>
<sequence>MAALHRAVELADRGAGTVLPNPVVGCVLLDPDGRTVGEGWHQRAGGPHAEVVALAAAGEAARGATAVVTLEPCNHTGRTGPCRQALLDAGVTRVLVAVRDPWPTAGGGIAALRAAGVTVLDLPELAAGGDPAAVSVVSAAEEVNRVWLAAVRRGRPWVTLKAGITLDGRVAAADGTSRWITSPPSRADVHVLRAAVDTIMAGVGTVLADDPLLTVRDDAGRPSVRQPLRVVVDSTGRTPAAARVRDTGESAAGAATWIATAQEVGAGADGRVDLVGLLTELGRRDRRHVLLEGGPTLAAAALDAGLVDEMWLYVAPIALGAGPSVLQGGRVGTLTQAHRGELIDVARFGPDVRLRYRFETTSLGDPVGPPGPGVSDSMI</sequence>
<comment type="caution">
    <text evidence="19">The sequence shown here is derived from an EMBL/GenBank/DDBJ whole genome shotgun (WGS) entry which is preliminary data.</text>
</comment>
<evidence type="ECO:0000256" key="1">
    <source>
        <dbReference type="ARBA" id="ARBA00002151"/>
    </source>
</evidence>
<evidence type="ECO:0000256" key="8">
    <source>
        <dbReference type="ARBA" id="ARBA00022833"/>
    </source>
</evidence>
<evidence type="ECO:0000256" key="12">
    <source>
        <dbReference type="ARBA" id="ARBA00049861"/>
    </source>
</evidence>
<dbReference type="PIRSF" id="PIRSF006769">
    <property type="entry name" value="RibD"/>
    <property type="match status" value="1"/>
</dbReference>
<keyword evidence="7 14" id="KW-0479">Metal-binding</keyword>
<dbReference type="NCBIfam" id="TIGR00326">
    <property type="entry name" value="eubact_ribD"/>
    <property type="match status" value="1"/>
</dbReference>
<evidence type="ECO:0000313" key="19">
    <source>
        <dbReference type="EMBL" id="TKV58980.1"/>
    </source>
</evidence>
<evidence type="ECO:0000256" key="9">
    <source>
        <dbReference type="ARBA" id="ARBA00022857"/>
    </source>
</evidence>
<dbReference type="CDD" id="cd01284">
    <property type="entry name" value="Riboflavin_deaminase-reductase"/>
    <property type="match status" value="1"/>
</dbReference>
<comment type="cofactor">
    <cofactor evidence="14 17">
        <name>Zn(2+)</name>
        <dbReference type="ChEBI" id="CHEBI:29105"/>
    </cofactor>
    <text evidence="14 17">Binds 1 zinc ion.</text>
</comment>
<feature type="binding site" evidence="16">
    <location>
        <position position="213"/>
    </location>
    <ligand>
        <name>substrate</name>
    </ligand>
</feature>
<feature type="binding site" evidence="16">
    <location>
        <position position="163"/>
    </location>
    <ligand>
        <name>NADP(+)</name>
        <dbReference type="ChEBI" id="CHEBI:58349"/>
    </ligand>
</feature>
<feature type="binding site" evidence="16">
    <location>
        <position position="179"/>
    </location>
    <ligand>
        <name>NADP(+)</name>
        <dbReference type="ChEBI" id="CHEBI:58349"/>
    </ligand>
</feature>
<gene>
    <name evidence="19" type="primary">ribD</name>
    <name evidence="19" type="ORF">FDO65_12975</name>
</gene>
<feature type="binding site" evidence="16">
    <location>
        <position position="216"/>
    </location>
    <ligand>
        <name>substrate</name>
    </ligand>
</feature>
<evidence type="ECO:0000256" key="13">
    <source>
        <dbReference type="ARBA" id="ARBA00049886"/>
    </source>
</evidence>
<dbReference type="Pfam" id="PF00383">
    <property type="entry name" value="dCMP_cyt_deam_1"/>
    <property type="match status" value="1"/>
</dbReference>
<dbReference type="GO" id="GO:0008835">
    <property type="term" value="F:diaminohydroxyphosphoribosylaminopyrimidine deaminase activity"/>
    <property type="evidence" value="ECO:0007669"/>
    <property type="project" value="UniProtKB-EC"/>
</dbReference>
<dbReference type="EMBL" id="SZZH01000003">
    <property type="protein sequence ID" value="TKV58980.1"/>
    <property type="molecule type" value="Genomic_DNA"/>
</dbReference>
<dbReference type="GO" id="GO:0009231">
    <property type="term" value="P:riboflavin biosynthetic process"/>
    <property type="evidence" value="ECO:0007669"/>
    <property type="project" value="UniProtKB-UniPathway"/>
</dbReference>
<dbReference type="SUPFAM" id="SSF53927">
    <property type="entry name" value="Cytidine deaminase-like"/>
    <property type="match status" value="1"/>
</dbReference>
<comment type="similarity">
    <text evidence="5 14">In the C-terminal section; belongs to the HTP reductase family.</text>
</comment>
<dbReference type="InterPro" id="IPR016192">
    <property type="entry name" value="APOBEC/CMP_deaminase_Zn-bd"/>
</dbReference>
<feature type="binding site" evidence="16">
    <location>
        <position position="292"/>
    </location>
    <ligand>
        <name>substrate</name>
    </ligand>
</feature>
<feature type="binding site" evidence="17">
    <location>
        <position position="73"/>
    </location>
    <ligand>
        <name>Zn(2+)</name>
        <dbReference type="ChEBI" id="CHEBI:29105"/>
        <note>catalytic</note>
    </ligand>
</feature>
<dbReference type="InterPro" id="IPR016193">
    <property type="entry name" value="Cytidine_deaminase-like"/>
</dbReference>
<feature type="binding site" evidence="16">
    <location>
        <position position="193"/>
    </location>
    <ligand>
        <name>substrate</name>
    </ligand>
</feature>
<dbReference type="RefSeq" id="WP_137450641.1">
    <property type="nucleotide sequence ID" value="NZ_SZZH01000003.1"/>
</dbReference>
<organism evidence="19 20">
    <name type="scientific">Nakamurella flava</name>
    <dbReference type="NCBI Taxonomy" id="2576308"/>
    <lineage>
        <taxon>Bacteria</taxon>
        <taxon>Bacillati</taxon>
        <taxon>Actinomycetota</taxon>
        <taxon>Actinomycetes</taxon>
        <taxon>Nakamurellales</taxon>
        <taxon>Nakamurellaceae</taxon>
        <taxon>Nakamurella</taxon>
    </lineage>
</organism>
<comment type="catalytic activity">
    <reaction evidence="12 14">
        <text>5-amino-6-(5-phospho-D-ribitylamino)uracil + NADP(+) = 5-amino-6-(5-phospho-D-ribosylamino)uracil + NADPH + H(+)</text>
        <dbReference type="Rhea" id="RHEA:17845"/>
        <dbReference type="ChEBI" id="CHEBI:15378"/>
        <dbReference type="ChEBI" id="CHEBI:57783"/>
        <dbReference type="ChEBI" id="CHEBI:58349"/>
        <dbReference type="ChEBI" id="CHEBI:58421"/>
        <dbReference type="ChEBI" id="CHEBI:58453"/>
        <dbReference type="EC" id="1.1.1.193"/>
    </reaction>
</comment>
<dbReference type="EC" id="3.5.4.26" evidence="14"/>
<evidence type="ECO:0000259" key="18">
    <source>
        <dbReference type="PROSITE" id="PS51747"/>
    </source>
</evidence>
<evidence type="ECO:0000256" key="3">
    <source>
        <dbReference type="ARBA" id="ARBA00004910"/>
    </source>
</evidence>
<dbReference type="OrthoDB" id="9800865at2"/>
<comment type="function">
    <text evidence="1 14">Converts 2,5-diamino-6-(ribosylamino)-4(3h)-pyrimidinone 5'-phosphate into 5-amino-6-(ribosylamino)-2,4(1h,3h)-pyrimidinedione 5'-phosphate.</text>
</comment>
<dbReference type="Pfam" id="PF01872">
    <property type="entry name" value="RibD_C"/>
    <property type="match status" value="1"/>
</dbReference>
<evidence type="ECO:0000256" key="7">
    <source>
        <dbReference type="ARBA" id="ARBA00022723"/>
    </source>
</evidence>
<evidence type="ECO:0000256" key="17">
    <source>
        <dbReference type="PIRSR" id="PIRSR006769-3"/>
    </source>
</evidence>
<keyword evidence="20" id="KW-1185">Reference proteome</keyword>
<keyword evidence="10 14" id="KW-0560">Oxidoreductase</keyword>
<dbReference type="PANTHER" id="PTHR38011:SF7">
    <property type="entry name" value="2,5-DIAMINO-6-RIBOSYLAMINO-4(3H)-PYRIMIDINONE 5'-PHOSPHATE REDUCTASE"/>
    <property type="match status" value="1"/>
</dbReference>
<dbReference type="InterPro" id="IPR002734">
    <property type="entry name" value="RibDG_C"/>
</dbReference>
<name>A0A4U6QFM7_9ACTN</name>
<evidence type="ECO:0000256" key="14">
    <source>
        <dbReference type="PIRNR" id="PIRNR006769"/>
    </source>
</evidence>
<dbReference type="GO" id="GO:0008270">
    <property type="term" value="F:zinc ion binding"/>
    <property type="evidence" value="ECO:0007669"/>
    <property type="project" value="InterPro"/>
</dbReference>
<keyword evidence="6 14" id="KW-0686">Riboflavin biosynthesis</keyword>
<feature type="binding site" evidence="16">
    <location>
        <position position="234"/>
    </location>
    <ligand>
        <name>NADP(+)</name>
        <dbReference type="ChEBI" id="CHEBI:58349"/>
    </ligand>
</feature>
<comment type="pathway">
    <text evidence="2 14">Cofactor biosynthesis; riboflavin biosynthesis; 5-amino-6-(D-ribitylamino)uracil from GTP: step 2/4.</text>
</comment>
<feature type="active site" description="Proton donor" evidence="15">
    <location>
        <position position="50"/>
    </location>
</feature>
<dbReference type="PANTHER" id="PTHR38011">
    <property type="entry name" value="DIHYDROFOLATE REDUCTASE FAMILY PROTEIN (AFU_ORTHOLOGUE AFUA_8G06820)"/>
    <property type="match status" value="1"/>
</dbReference>
<dbReference type="Proteomes" id="UP000306985">
    <property type="component" value="Unassembled WGS sequence"/>
</dbReference>
<comment type="similarity">
    <text evidence="4 14">In the N-terminal section; belongs to the cytidine and deoxycytidylate deaminase family.</text>
</comment>
<comment type="catalytic activity">
    <reaction evidence="13 14">
        <text>2,5-diamino-6-hydroxy-4-(5-phosphoribosylamino)-pyrimidine + H2O + H(+) = 5-amino-6-(5-phospho-D-ribosylamino)uracil + NH4(+)</text>
        <dbReference type="Rhea" id="RHEA:21868"/>
        <dbReference type="ChEBI" id="CHEBI:15377"/>
        <dbReference type="ChEBI" id="CHEBI:15378"/>
        <dbReference type="ChEBI" id="CHEBI:28938"/>
        <dbReference type="ChEBI" id="CHEBI:58453"/>
        <dbReference type="ChEBI" id="CHEBI:58614"/>
        <dbReference type="EC" id="3.5.4.26"/>
    </reaction>
</comment>
<feature type="binding site" evidence="16">
    <location>
        <begin position="294"/>
        <end position="300"/>
    </location>
    <ligand>
        <name>NADP(+)</name>
        <dbReference type="ChEBI" id="CHEBI:58349"/>
    </ligand>
</feature>
<evidence type="ECO:0000256" key="10">
    <source>
        <dbReference type="ARBA" id="ARBA00023002"/>
    </source>
</evidence>
<feature type="binding site" evidence="16">
    <location>
        <position position="209"/>
    </location>
    <ligand>
        <name>NADP(+)</name>
        <dbReference type="ChEBI" id="CHEBI:58349"/>
    </ligand>
</feature>
<dbReference type="InterPro" id="IPR050765">
    <property type="entry name" value="Riboflavin_Biosynth_HTPR"/>
</dbReference>
<feature type="binding site" evidence="16">
    <location>
        <position position="177"/>
    </location>
    <ligand>
        <name>substrate</name>
    </ligand>
</feature>
<reference evidence="19 20" key="1">
    <citation type="submission" date="2019-05" db="EMBL/GenBank/DDBJ databases">
        <title>Nakamurella sp. N5BH11, whole genome shotgun sequence.</title>
        <authorList>
            <person name="Tuo L."/>
        </authorList>
    </citation>
    <scope>NUCLEOTIDE SEQUENCE [LARGE SCALE GENOMIC DNA]</scope>
    <source>
        <strain evidence="19 20">N5BH11</strain>
    </source>
</reference>
<dbReference type="InterPro" id="IPR002125">
    <property type="entry name" value="CMP_dCMP_dom"/>
</dbReference>
<dbReference type="PROSITE" id="PS51747">
    <property type="entry name" value="CYT_DCMP_DEAMINASES_2"/>
    <property type="match status" value="1"/>
</dbReference>
<feature type="domain" description="CMP/dCMP-type deaminase" evidence="18">
    <location>
        <begin position="1"/>
        <end position="120"/>
    </location>
</feature>
<feature type="binding site" evidence="17">
    <location>
        <position position="82"/>
    </location>
    <ligand>
        <name>Zn(2+)</name>
        <dbReference type="ChEBI" id="CHEBI:29105"/>
        <note>catalytic</note>
    </ligand>
</feature>
<dbReference type="PROSITE" id="PS00903">
    <property type="entry name" value="CYT_DCMP_DEAMINASES_1"/>
    <property type="match status" value="1"/>
</dbReference>
<keyword evidence="14 19" id="KW-0378">Hydrolase</keyword>
<keyword evidence="11" id="KW-0511">Multifunctional enzyme</keyword>
<dbReference type="InterPro" id="IPR024072">
    <property type="entry name" value="DHFR-like_dom_sf"/>
</dbReference>
<dbReference type="Gene3D" id="3.40.430.10">
    <property type="entry name" value="Dihydrofolate Reductase, subunit A"/>
    <property type="match status" value="1"/>
</dbReference>
<evidence type="ECO:0000256" key="2">
    <source>
        <dbReference type="ARBA" id="ARBA00004882"/>
    </source>
</evidence>
<dbReference type="UniPathway" id="UPA00275">
    <property type="reaction ID" value="UER00401"/>
</dbReference>
<feature type="binding site" evidence="16">
    <location>
        <position position="205"/>
    </location>
    <ligand>
        <name>NADP(+)</name>
        <dbReference type="ChEBI" id="CHEBI:58349"/>
    </ligand>
</feature>